<evidence type="ECO:0000256" key="5">
    <source>
        <dbReference type="ARBA" id="ARBA00022723"/>
    </source>
</evidence>
<protein>
    <recommendedName>
        <fullName evidence="3">ribonuclease H</fullName>
        <ecNumber evidence="3">3.1.26.4</ecNumber>
    </recommendedName>
</protein>
<proteinExistence type="inferred from homology"/>
<dbReference type="PROSITE" id="PS50879">
    <property type="entry name" value="RNASE_H_1"/>
    <property type="match status" value="1"/>
</dbReference>
<dbReference type="GO" id="GO:0003676">
    <property type="term" value="F:nucleic acid binding"/>
    <property type="evidence" value="ECO:0007669"/>
    <property type="project" value="InterPro"/>
</dbReference>
<dbReference type="PANTHER" id="PTHR10642">
    <property type="entry name" value="RIBONUCLEASE H1"/>
    <property type="match status" value="1"/>
</dbReference>
<evidence type="ECO:0000256" key="1">
    <source>
        <dbReference type="ARBA" id="ARBA00000077"/>
    </source>
</evidence>
<sequence>MQQNKAQKYREQPVEGNSNGSWSDVPVVYTDGACTSNGHASAAAGIGVFWGEEHVDNISEPLAHGPPTNNRAEFTAVIRALETSVEGNSNGSWSDVPVVYTDGACTSNGHASAAAGIGVFWGEEHVDNISEPLAHGPPTNNRAEFTAVIRALETAISRQYQRLIVRTDSKLLIQTMTSWINLWRKNGWKTANGRAVLNQDLICRLDELLKTVNVSLLYH</sequence>
<evidence type="ECO:0000256" key="3">
    <source>
        <dbReference type="ARBA" id="ARBA00012180"/>
    </source>
</evidence>
<feature type="region of interest" description="Disordered" evidence="8">
    <location>
        <begin position="1"/>
        <end position="22"/>
    </location>
</feature>
<keyword evidence="6" id="KW-0255">Endonuclease</keyword>
<dbReference type="CDD" id="cd09280">
    <property type="entry name" value="RNase_HI_eukaryote_like"/>
    <property type="match status" value="1"/>
</dbReference>
<dbReference type="GO" id="GO:0043137">
    <property type="term" value="P:DNA replication, removal of RNA primer"/>
    <property type="evidence" value="ECO:0007669"/>
    <property type="project" value="TreeGrafter"/>
</dbReference>
<organism evidence="12">
    <name type="scientific">Gongylonema pulchrum</name>
    <dbReference type="NCBI Taxonomy" id="637853"/>
    <lineage>
        <taxon>Eukaryota</taxon>
        <taxon>Metazoa</taxon>
        <taxon>Ecdysozoa</taxon>
        <taxon>Nematoda</taxon>
        <taxon>Chromadorea</taxon>
        <taxon>Rhabditida</taxon>
        <taxon>Spirurina</taxon>
        <taxon>Spiruromorpha</taxon>
        <taxon>Spiruroidea</taxon>
        <taxon>Gongylonematidae</taxon>
        <taxon>Gongylonema</taxon>
    </lineage>
</organism>
<accession>A0A183DUV4</accession>
<dbReference type="AlphaFoldDB" id="A0A183DUV4"/>
<dbReference type="PANTHER" id="PTHR10642:SF26">
    <property type="entry name" value="RIBONUCLEASE H1"/>
    <property type="match status" value="1"/>
</dbReference>
<dbReference type="InterPro" id="IPR036397">
    <property type="entry name" value="RNaseH_sf"/>
</dbReference>
<dbReference type="GO" id="GO:0046872">
    <property type="term" value="F:metal ion binding"/>
    <property type="evidence" value="ECO:0007669"/>
    <property type="project" value="UniProtKB-KW"/>
</dbReference>
<evidence type="ECO:0000313" key="12">
    <source>
        <dbReference type="WBParaSite" id="GPUH_0001250901-mRNA-1"/>
    </source>
</evidence>
<keyword evidence="5" id="KW-0479">Metal-binding</keyword>
<dbReference type="EC" id="3.1.26.4" evidence="3"/>
<dbReference type="Proteomes" id="UP000271098">
    <property type="component" value="Unassembled WGS sequence"/>
</dbReference>
<comment type="similarity">
    <text evidence="2">Belongs to the RNase H family.</text>
</comment>
<evidence type="ECO:0000256" key="6">
    <source>
        <dbReference type="ARBA" id="ARBA00022759"/>
    </source>
</evidence>
<dbReference type="Pfam" id="PF00075">
    <property type="entry name" value="RNase_H"/>
    <property type="match status" value="2"/>
</dbReference>
<dbReference type="WBParaSite" id="GPUH_0001250901-mRNA-1">
    <property type="protein sequence ID" value="GPUH_0001250901-mRNA-1"/>
    <property type="gene ID" value="GPUH_0001250901"/>
</dbReference>
<dbReference type="InterPro" id="IPR050092">
    <property type="entry name" value="RNase_H"/>
</dbReference>
<dbReference type="OrthoDB" id="90239at2759"/>
<comment type="catalytic activity">
    <reaction evidence="1">
        <text>Endonucleolytic cleavage to 5'-phosphomonoester.</text>
        <dbReference type="EC" id="3.1.26.4"/>
    </reaction>
</comment>
<evidence type="ECO:0000256" key="8">
    <source>
        <dbReference type="SAM" id="MobiDB-lite"/>
    </source>
</evidence>
<evidence type="ECO:0000256" key="4">
    <source>
        <dbReference type="ARBA" id="ARBA00022722"/>
    </source>
</evidence>
<gene>
    <name evidence="10" type="ORF">GPUH_LOCUS12495</name>
</gene>
<keyword evidence="4" id="KW-0540">Nuclease</keyword>
<reference evidence="10 11" key="2">
    <citation type="submission" date="2018-11" db="EMBL/GenBank/DDBJ databases">
        <authorList>
            <consortium name="Pathogen Informatics"/>
        </authorList>
    </citation>
    <scope>NUCLEOTIDE SEQUENCE [LARGE SCALE GENOMIC DNA]</scope>
</reference>
<reference evidence="12" key="1">
    <citation type="submission" date="2016-06" db="UniProtKB">
        <authorList>
            <consortium name="WormBaseParasite"/>
        </authorList>
    </citation>
    <scope>IDENTIFICATION</scope>
</reference>
<evidence type="ECO:0000256" key="2">
    <source>
        <dbReference type="ARBA" id="ARBA00005300"/>
    </source>
</evidence>
<evidence type="ECO:0000256" key="7">
    <source>
        <dbReference type="ARBA" id="ARBA00022801"/>
    </source>
</evidence>
<dbReference type="EMBL" id="UYRT01079361">
    <property type="protein sequence ID" value="VDN20549.1"/>
    <property type="molecule type" value="Genomic_DNA"/>
</dbReference>
<keyword evidence="11" id="KW-1185">Reference proteome</keyword>
<evidence type="ECO:0000313" key="10">
    <source>
        <dbReference type="EMBL" id="VDN20549.1"/>
    </source>
</evidence>
<evidence type="ECO:0000313" key="11">
    <source>
        <dbReference type="Proteomes" id="UP000271098"/>
    </source>
</evidence>
<feature type="domain" description="RNase H type-1" evidence="9">
    <location>
        <begin position="93"/>
        <end position="219"/>
    </location>
</feature>
<dbReference type="InterPro" id="IPR012337">
    <property type="entry name" value="RNaseH-like_sf"/>
</dbReference>
<dbReference type="InterPro" id="IPR002156">
    <property type="entry name" value="RNaseH_domain"/>
</dbReference>
<keyword evidence="7" id="KW-0378">Hydrolase</keyword>
<dbReference type="Gene3D" id="3.30.420.10">
    <property type="entry name" value="Ribonuclease H-like superfamily/Ribonuclease H"/>
    <property type="match status" value="2"/>
</dbReference>
<dbReference type="GO" id="GO:0004523">
    <property type="term" value="F:RNA-DNA hybrid ribonuclease activity"/>
    <property type="evidence" value="ECO:0007669"/>
    <property type="project" value="UniProtKB-EC"/>
</dbReference>
<evidence type="ECO:0000259" key="9">
    <source>
        <dbReference type="PROSITE" id="PS50879"/>
    </source>
</evidence>
<dbReference type="SUPFAM" id="SSF53098">
    <property type="entry name" value="Ribonuclease H-like"/>
    <property type="match status" value="2"/>
</dbReference>
<name>A0A183DUV4_9BILA</name>